<dbReference type="GO" id="GO:0006207">
    <property type="term" value="P:'de novo' pyrimidine nucleobase biosynthetic process"/>
    <property type="evidence" value="ECO:0007669"/>
    <property type="project" value="InterPro"/>
</dbReference>
<feature type="active site" description="For OMPdecase activity" evidence="10">
    <location>
        <position position="66"/>
    </location>
</feature>
<gene>
    <name evidence="9" type="primary">pyrF</name>
    <name evidence="14" type="ORF">IDSA_04530</name>
</gene>
<feature type="binding site" evidence="9 11">
    <location>
        <position position="34"/>
    </location>
    <ligand>
        <name>substrate</name>
    </ligand>
</feature>
<feature type="binding site" evidence="9 11">
    <location>
        <position position="12"/>
    </location>
    <ligand>
        <name>substrate</name>
    </ligand>
</feature>
<evidence type="ECO:0000259" key="13">
    <source>
        <dbReference type="SMART" id="SM00934"/>
    </source>
</evidence>
<dbReference type="CDD" id="cd04725">
    <property type="entry name" value="OMP_decarboxylase_like"/>
    <property type="match status" value="1"/>
</dbReference>
<evidence type="ECO:0000256" key="9">
    <source>
        <dbReference type="HAMAP-Rule" id="MF_01200"/>
    </source>
</evidence>
<accession>A0A094LAR8</accession>
<evidence type="ECO:0000313" key="14">
    <source>
        <dbReference type="EMBL" id="KFZ31948.1"/>
    </source>
</evidence>
<evidence type="ECO:0000256" key="7">
    <source>
        <dbReference type="ARBA" id="ARBA00049157"/>
    </source>
</evidence>
<feature type="active site" description="Proton donor" evidence="9">
    <location>
        <position position="63"/>
    </location>
</feature>
<evidence type="ECO:0000256" key="2">
    <source>
        <dbReference type="ARBA" id="ARBA00004861"/>
    </source>
</evidence>
<evidence type="ECO:0000256" key="6">
    <source>
        <dbReference type="ARBA" id="ARBA00023239"/>
    </source>
</evidence>
<dbReference type="Pfam" id="PF00215">
    <property type="entry name" value="OMPdecase"/>
    <property type="match status" value="1"/>
</dbReference>
<keyword evidence="6 9" id="KW-0456">Lyase</keyword>
<name>A0A094LAR8_9GAMM</name>
<comment type="subunit">
    <text evidence="3 9">Homodimer.</text>
</comment>
<dbReference type="InterPro" id="IPR001754">
    <property type="entry name" value="OMPdeCOase_dom"/>
</dbReference>
<dbReference type="eggNOG" id="COG0284">
    <property type="taxonomic scope" value="Bacteria"/>
</dbReference>
<dbReference type="InterPro" id="IPR047596">
    <property type="entry name" value="OMPdecase_bac"/>
</dbReference>
<comment type="catalytic activity">
    <reaction evidence="7 9 12">
        <text>orotidine 5'-phosphate + H(+) = UMP + CO2</text>
        <dbReference type="Rhea" id="RHEA:11596"/>
        <dbReference type="ChEBI" id="CHEBI:15378"/>
        <dbReference type="ChEBI" id="CHEBI:16526"/>
        <dbReference type="ChEBI" id="CHEBI:57538"/>
        <dbReference type="ChEBI" id="CHEBI:57865"/>
        <dbReference type="EC" id="4.1.1.23"/>
    </reaction>
</comment>
<dbReference type="PANTHER" id="PTHR32119">
    <property type="entry name" value="OROTIDINE 5'-PHOSPHATE DECARBOXYLASE"/>
    <property type="match status" value="1"/>
</dbReference>
<dbReference type="InterPro" id="IPR011060">
    <property type="entry name" value="RibuloseP-bd_barrel"/>
</dbReference>
<dbReference type="UniPathway" id="UPA00070">
    <property type="reaction ID" value="UER00120"/>
</dbReference>
<dbReference type="RefSeq" id="WP_034774539.1">
    <property type="nucleotide sequence ID" value="NZ_JPER01000001.1"/>
</dbReference>
<comment type="caution">
    <text evidence="14">The sequence shown here is derived from an EMBL/GenBank/DDBJ whole genome shotgun (WGS) entry which is preliminary data.</text>
</comment>
<organism evidence="14 15">
    <name type="scientific">Pseudidiomarina salinarum</name>
    <dbReference type="NCBI Taxonomy" id="435908"/>
    <lineage>
        <taxon>Bacteria</taxon>
        <taxon>Pseudomonadati</taxon>
        <taxon>Pseudomonadota</taxon>
        <taxon>Gammaproteobacteria</taxon>
        <taxon>Alteromonadales</taxon>
        <taxon>Idiomarinaceae</taxon>
        <taxon>Pseudidiomarina</taxon>
    </lineage>
</organism>
<feature type="binding site" evidence="9 11">
    <location>
        <position position="190"/>
    </location>
    <ligand>
        <name>substrate</name>
    </ligand>
</feature>
<keyword evidence="4 9" id="KW-0210">Decarboxylase</keyword>
<feature type="active site" description="For OMPdecase activity" evidence="10">
    <location>
        <position position="63"/>
    </location>
</feature>
<dbReference type="InterPro" id="IPR018089">
    <property type="entry name" value="OMPdecase_AS"/>
</dbReference>
<feature type="binding site" evidence="9 11">
    <location>
        <position position="181"/>
    </location>
    <ligand>
        <name>substrate</name>
    </ligand>
</feature>
<dbReference type="EC" id="4.1.1.23" evidence="9"/>
<feature type="binding site" evidence="9 11">
    <location>
        <position position="211"/>
    </location>
    <ligand>
        <name>substrate</name>
    </ligand>
</feature>
<evidence type="ECO:0000256" key="1">
    <source>
        <dbReference type="ARBA" id="ARBA00002356"/>
    </source>
</evidence>
<keyword evidence="5 9" id="KW-0665">Pyrimidine biosynthesis</keyword>
<feature type="domain" description="Orotidine 5'-phosphate decarboxylase" evidence="13">
    <location>
        <begin position="6"/>
        <end position="226"/>
    </location>
</feature>
<dbReference type="AlphaFoldDB" id="A0A094LAR8"/>
<evidence type="ECO:0000256" key="10">
    <source>
        <dbReference type="PIRSR" id="PIRSR614732-1"/>
    </source>
</evidence>
<evidence type="ECO:0000256" key="12">
    <source>
        <dbReference type="RuleBase" id="RU000512"/>
    </source>
</evidence>
<feature type="binding site" evidence="9">
    <location>
        <begin position="61"/>
        <end position="70"/>
    </location>
    <ligand>
        <name>substrate</name>
    </ligand>
</feature>
<sequence length="232" mass="25061">MKHKSQIFVALDFPDAASAWPLVRRLNPDMCGLKVGKELFTSAGPEFVKRLVDEGFRVFLDLKFHDIPNTVAKAVRAAAELGVWMVNVHASGGRRMMEAARTALADFPEPPLLIGVTVLTSMTADDLAETGIAVEPADQVQRLARLAAVSGLDGVVCSAWEAEQLQAEFGRDFVLVTPGIRPLGSEQGDQRRIMTPEQAQALGIQVLVIGRPITQANDPMAALQAINHSLTL</sequence>
<reference evidence="14 15" key="1">
    <citation type="submission" date="2014-06" db="EMBL/GenBank/DDBJ databases">
        <title>The draft genome sequence of Idiomarina salinarum ISL-52.</title>
        <authorList>
            <person name="Du J."/>
            <person name="Shao Z."/>
        </authorList>
    </citation>
    <scope>NUCLEOTIDE SEQUENCE [LARGE SCALE GENOMIC DNA]</scope>
    <source>
        <strain evidence="14 15">ISL-52</strain>
    </source>
</reference>
<keyword evidence="15" id="KW-1185">Reference proteome</keyword>
<feature type="binding site" evidence="9 11">
    <location>
        <position position="210"/>
    </location>
    <ligand>
        <name>substrate</name>
    </ligand>
</feature>
<comment type="similarity">
    <text evidence="8 9">Belongs to the OMP decarboxylase family. Type 1 subfamily.</text>
</comment>
<comment type="function">
    <text evidence="1 9">Catalyzes the decarboxylation of orotidine 5'-monophosphate (OMP) to uridine 5'-monophosphate (UMP).</text>
</comment>
<dbReference type="STRING" id="435908.IDSA_04530"/>
<dbReference type="SMART" id="SM00934">
    <property type="entry name" value="OMPdecase"/>
    <property type="match status" value="1"/>
</dbReference>
<evidence type="ECO:0000256" key="4">
    <source>
        <dbReference type="ARBA" id="ARBA00022793"/>
    </source>
</evidence>
<dbReference type="InterPro" id="IPR014732">
    <property type="entry name" value="OMPdecase"/>
</dbReference>
<dbReference type="NCBIfam" id="NF001273">
    <property type="entry name" value="PRK00230.1"/>
    <property type="match status" value="1"/>
</dbReference>
<dbReference type="NCBIfam" id="TIGR01740">
    <property type="entry name" value="pyrF"/>
    <property type="match status" value="1"/>
</dbReference>
<dbReference type="Gene3D" id="3.20.20.70">
    <property type="entry name" value="Aldolase class I"/>
    <property type="match status" value="1"/>
</dbReference>
<evidence type="ECO:0000256" key="3">
    <source>
        <dbReference type="ARBA" id="ARBA00011738"/>
    </source>
</evidence>
<dbReference type="EMBL" id="JPER01000001">
    <property type="protein sequence ID" value="KFZ31948.1"/>
    <property type="molecule type" value="Genomic_DNA"/>
</dbReference>
<dbReference type="FunFam" id="3.20.20.70:FF:000015">
    <property type="entry name" value="Orotidine 5'-phosphate decarboxylase"/>
    <property type="match status" value="1"/>
</dbReference>
<dbReference type="Proteomes" id="UP000054363">
    <property type="component" value="Unassembled WGS sequence"/>
</dbReference>
<comment type="pathway">
    <text evidence="2 9 12">Pyrimidine metabolism; UMP biosynthesis via de novo pathway; UMP from orotate: step 2/2.</text>
</comment>
<dbReference type="PROSITE" id="PS00156">
    <property type="entry name" value="OMPDECASE"/>
    <property type="match status" value="1"/>
</dbReference>
<dbReference type="PANTHER" id="PTHR32119:SF2">
    <property type="entry name" value="OROTIDINE 5'-PHOSPHATE DECARBOXYLASE"/>
    <property type="match status" value="1"/>
</dbReference>
<dbReference type="OrthoDB" id="9806203at2"/>
<evidence type="ECO:0000256" key="5">
    <source>
        <dbReference type="ARBA" id="ARBA00022975"/>
    </source>
</evidence>
<feature type="binding site" evidence="9 11">
    <location>
        <position position="120"/>
    </location>
    <ligand>
        <name>substrate</name>
    </ligand>
</feature>
<dbReference type="GO" id="GO:0005829">
    <property type="term" value="C:cytosol"/>
    <property type="evidence" value="ECO:0007669"/>
    <property type="project" value="TreeGrafter"/>
</dbReference>
<protein>
    <recommendedName>
        <fullName evidence="9">Orotidine 5'-phosphate decarboxylase</fullName>
        <ecNumber evidence="9">4.1.1.23</ecNumber>
    </recommendedName>
    <alternativeName>
        <fullName evidence="9">OMP decarboxylase</fullName>
        <shortName evidence="9">OMPDCase</shortName>
        <shortName evidence="9">OMPdecase</shortName>
    </alternativeName>
</protein>
<proteinExistence type="inferred from homology"/>
<evidence type="ECO:0000313" key="15">
    <source>
        <dbReference type="Proteomes" id="UP000054363"/>
    </source>
</evidence>
<evidence type="ECO:0000256" key="11">
    <source>
        <dbReference type="PIRSR" id="PIRSR614732-2"/>
    </source>
</evidence>
<dbReference type="InterPro" id="IPR013785">
    <property type="entry name" value="Aldolase_TIM"/>
</dbReference>
<feature type="active site" description="For OMPdecase activity" evidence="10">
    <location>
        <position position="61"/>
    </location>
</feature>
<dbReference type="GO" id="GO:0004590">
    <property type="term" value="F:orotidine-5'-phosphate decarboxylase activity"/>
    <property type="evidence" value="ECO:0007669"/>
    <property type="project" value="UniProtKB-UniRule"/>
</dbReference>
<dbReference type="HAMAP" id="MF_01200_B">
    <property type="entry name" value="OMPdecase_type1_B"/>
    <property type="match status" value="1"/>
</dbReference>
<evidence type="ECO:0000256" key="8">
    <source>
        <dbReference type="ARBA" id="ARBA00061012"/>
    </source>
</evidence>
<dbReference type="GO" id="GO:0044205">
    <property type="term" value="P:'de novo' UMP biosynthetic process"/>
    <property type="evidence" value="ECO:0007669"/>
    <property type="project" value="UniProtKB-UniRule"/>
</dbReference>
<dbReference type="SUPFAM" id="SSF51366">
    <property type="entry name" value="Ribulose-phoshate binding barrel"/>
    <property type="match status" value="1"/>
</dbReference>